<dbReference type="InterPro" id="IPR043131">
    <property type="entry name" value="BCAT-like_N"/>
</dbReference>
<evidence type="ECO:0000313" key="10">
    <source>
        <dbReference type="EMBL" id="GAA5087299.1"/>
    </source>
</evidence>
<comment type="pathway">
    <text evidence="4">Amino-acid biosynthesis; L-leucine biosynthesis; L-leucine from 3-methyl-2-oxobutanoate: step 4/4.</text>
</comment>
<comment type="catalytic activity">
    <reaction evidence="9">
        <text>L-leucine + 2-oxoglutarate = 4-methyl-2-oxopentanoate + L-glutamate</text>
        <dbReference type="Rhea" id="RHEA:18321"/>
        <dbReference type="ChEBI" id="CHEBI:16810"/>
        <dbReference type="ChEBI" id="CHEBI:17865"/>
        <dbReference type="ChEBI" id="CHEBI:29985"/>
        <dbReference type="ChEBI" id="CHEBI:57427"/>
        <dbReference type="EC" id="2.6.1.42"/>
    </reaction>
</comment>
<dbReference type="GO" id="GO:0008483">
    <property type="term" value="F:transaminase activity"/>
    <property type="evidence" value="ECO:0007669"/>
    <property type="project" value="UniProtKB-KW"/>
</dbReference>
<dbReference type="RefSeq" id="WP_345369755.1">
    <property type="nucleotide sequence ID" value="NZ_BAABKD010000007.1"/>
</dbReference>
<dbReference type="InterPro" id="IPR043132">
    <property type="entry name" value="BCAT-like_C"/>
</dbReference>
<dbReference type="Gene3D" id="3.20.10.10">
    <property type="entry name" value="D-amino Acid Aminotransferase, subunit A, domain 2"/>
    <property type="match status" value="1"/>
</dbReference>
<dbReference type="SUPFAM" id="SSF56752">
    <property type="entry name" value="D-aminoacid aminotransferase-like PLP-dependent enzymes"/>
    <property type="match status" value="1"/>
</dbReference>
<comment type="caution">
    <text evidence="10">The sequence shown here is derived from an EMBL/GenBank/DDBJ whole genome shotgun (WGS) entry which is preliminary data.</text>
</comment>
<accession>A0ABP9LYF7</accession>
<keyword evidence="10" id="KW-0808">Transferase</keyword>
<dbReference type="Proteomes" id="UP001500227">
    <property type="component" value="Unassembled WGS sequence"/>
</dbReference>
<evidence type="ECO:0000256" key="2">
    <source>
        <dbReference type="ARBA" id="ARBA00004824"/>
    </source>
</evidence>
<dbReference type="InterPro" id="IPR001544">
    <property type="entry name" value="Aminotrans_IV"/>
</dbReference>
<dbReference type="EC" id="2.6.1.42" evidence="6"/>
<evidence type="ECO:0000256" key="7">
    <source>
        <dbReference type="ARBA" id="ARBA00048212"/>
    </source>
</evidence>
<comment type="catalytic activity">
    <reaction evidence="7">
        <text>L-valine + 2-oxoglutarate = 3-methyl-2-oxobutanoate + L-glutamate</text>
        <dbReference type="Rhea" id="RHEA:24813"/>
        <dbReference type="ChEBI" id="CHEBI:11851"/>
        <dbReference type="ChEBI" id="CHEBI:16810"/>
        <dbReference type="ChEBI" id="CHEBI:29985"/>
        <dbReference type="ChEBI" id="CHEBI:57762"/>
        <dbReference type="EC" id="2.6.1.42"/>
    </reaction>
</comment>
<dbReference type="InterPro" id="IPR050571">
    <property type="entry name" value="Class-IV_PLP-Dep_Aminotrnsfr"/>
</dbReference>
<proteinExistence type="inferred from homology"/>
<dbReference type="PANTHER" id="PTHR42743">
    <property type="entry name" value="AMINO-ACID AMINOTRANSFERASE"/>
    <property type="match status" value="1"/>
</dbReference>
<gene>
    <name evidence="10" type="ORF">GCM10023337_07570</name>
</gene>
<evidence type="ECO:0000313" key="11">
    <source>
        <dbReference type="Proteomes" id="UP001500227"/>
    </source>
</evidence>
<dbReference type="PANTHER" id="PTHR42743:SF11">
    <property type="entry name" value="AMINODEOXYCHORISMATE LYASE"/>
    <property type="match status" value="1"/>
</dbReference>
<evidence type="ECO:0000256" key="9">
    <source>
        <dbReference type="ARBA" id="ARBA00049229"/>
    </source>
</evidence>
<name>A0ABP9LYF7_9BURK</name>
<dbReference type="Gene3D" id="3.30.470.10">
    <property type="match status" value="1"/>
</dbReference>
<evidence type="ECO:0000256" key="4">
    <source>
        <dbReference type="ARBA" id="ARBA00005072"/>
    </source>
</evidence>
<dbReference type="EMBL" id="BAABKD010000007">
    <property type="protein sequence ID" value="GAA5087299.1"/>
    <property type="molecule type" value="Genomic_DNA"/>
</dbReference>
<protein>
    <recommendedName>
        <fullName evidence="6">branched-chain-amino-acid transaminase</fullName>
        <ecNumber evidence="6">2.6.1.42</ecNumber>
    </recommendedName>
</protein>
<comment type="catalytic activity">
    <reaction evidence="8">
        <text>L-isoleucine + 2-oxoglutarate = (S)-3-methyl-2-oxopentanoate + L-glutamate</text>
        <dbReference type="Rhea" id="RHEA:24801"/>
        <dbReference type="ChEBI" id="CHEBI:16810"/>
        <dbReference type="ChEBI" id="CHEBI:29985"/>
        <dbReference type="ChEBI" id="CHEBI:35146"/>
        <dbReference type="ChEBI" id="CHEBI:58045"/>
        <dbReference type="EC" id="2.6.1.42"/>
    </reaction>
</comment>
<keyword evidence="11" id="KW-1185">Reference proteome</keyword>
<dbReference type="InterPro" id="IPR036038">
    <property type="entry name" value="Aminotransferase-like"/>
</dbReference>
<comment type="pathway">
    <text evidence="3">Amino-acid biosynthesis; L-valine biosynthesis; L-valine from pyruvate: step 4/4.</text>
</comment>
<dbReference type="Pfam" id="PF01063">
    <property type="entry name" value="Aminotran_4"/>
    <property type="match status" value="1"/>
</dbReference>
<evidence type="ECO:0000256" key="1">
    <source>
        <dbReference type="ARBA" id="ARBA00003109"/>
    </source>
</evidence>
<comment type="function">
    <text evidence="1">Acts on leucine, isoleucine and valine.</text>
</comment>
<evidence type="ECO:0000256" key="3">
    <source>
        <dbReference type="ARBA" id="ARBA00004931"/>
    </source>
</evidence>
<comment type="pathway">
    <text evidence="2">Amino-acid biosynthesis; L-isoleucine biosynthesis; L-isoleucine from 2-oxobutanoate: step 4/4.</text>
</comment>
<reference evidence="11" key="1">
    <citation type="journal article" date="2019" name="Int. J. Syst. Evol. Microbiol.">
        <title>The Global Catalogue of Microorganisms (GCM) 10K type strain sequencing project: providing services to taxonomists for standard genome sequencing and annotation.</title>
        <authorList>
            <consortium name="The Broad Institute Genomics Platform"/>
            <consortium name="The Broad Institute Genome Sequencing Center for Infectious Disease"/>
            <person name="Wu L."/>
            <person name="Ma J."/>
        </authorList>
    </citation>
    <scope>NUCLEOTIDE SEQUENCE [LARGE SCALE GENOMIC DNA]</scope>
    <source>
        <strain evidence="11">JCM 18423</strain>
    </source>
</reference>
<sequence length="212" mass="24718">MHKRSPDFCLIETMRLERTGQVLRLALHLQRLRRSAQQLGFSYEHKAILQALAPSMRRRYHSAQRLRLSLAYNGAISIQQAPLTPTATPVLLRLSPFSAQPQPLFLRHKTDARHHWHTGEQFLAQHPNYFDVIYYDQHGYLTEGTRTNIYLWTNGQWVTPPATQDLLAGVQRQYLINKGWVQEQPIHYQQLLPSSRLRVSNALRGWLDATLY</sequence>
<evidence type="ECO:0000256" key="5">
    <source>
        <dbReference type="ARBA" id="ARBA00009320"/>
    </source>
</evidence>
<organism evidence="10 11">
    <name type="scientific">Paenalcaligenes hermetiae</name>
    <dbReference type="NCBI Taxonomy" id="1157987"/>
    <lineage>
        <taxon>Bacteria</taxon>
        <taxon>Pseudomonadati</taxon>
        <taxon>Pseudomonadota</taxon>
        <taxon>Betaproteobacteria</taxon>
        <taxon>Burkholderiales</taxon>
        <taxon>Alcaligenaceae</taxon>
        <taxon>Paenalcaligenes</taxon>
    </lineage>
</organism>
<evidence type="ECO:0000256" key="6">
    <source>
        <dbReference type="ARBA" id="ARBA00013053"/>
    </source>
</evidence>
<evidence type="ECO:0000256" key="8">
    <source>
        <dbReference type="ARBA" id="ARBA00048798"/>
    </source>
</evidence>
<comment type="similarity">
    <text evidence="5">Belongs to the class-IV pyridoxal-phosphate-dependent aminotransferase family.</text>
</comment>
<keyword evidence="10" id="KW-0032">Aminotransferase</keyword>